<dbReference type="AlphaFoldDB" id="A0A061RF61"/>
<accession>A0A061RF61</accession>
<keyword evidence="2" id="KW-0732">Signal</keyword>
<reference evidence="3" key="1">
    <citation type="submission" date="2014-05" db="EMBL/GenBank/DDBJ databases">
        <title>The transcriptome of the halophilic microalga Tetraselmis sp. GSL018 isolated from the Great Salt Lake, Utah.</title>
        <authorList>
            <person name="Jinkerson R.E."/>
            <person name="D'Adamo S."/>
            <person name="Posewitz M.C."/>
        </authorList>
    </citation>
    <scope>NUCLEOTIDE SEQUENCE</scope>
    <source>
        <strain evidence="3">GSL018</strain>
    </source>
</reference>
<sequence length="442" mass="47742">MSCKRDSYRILFPWMIMLLLSGTEECLAEVPPQKSVPAEAEELCAISIESACGKLPQDFDFVRRPAQAAGLSLDHICSPACKAEVEGINCRGTKYAELAGEVGPHSSGCESLRCFAKIQKPCDLTRERADSGGRPLASCTPACSRALDSEECSEAYTWTKPIHEECSWETCRAMIEADCGDLDFVGAFGIDLERDVHWWLLERSDRLCSRACTEQWAASMDLGESKAQCWKFQKLKEARNYLDEIVCGCYLPAKSGCGDALLSVAKGTEAGVEPGCCSAVDKIRCQVTQRIPFGSQDTHEQRAVGSSSSGGDGGERIAVSKEDIADNARNHSAEGTTTMGGQDGYSKHGLLNQTNVVPNASMNISREVDLQAAGGNVVFYDSGDRIGEAVEEIRRICLAGEPRQQHEPTSQPSPSAAGCLPLRAFPHAQALSILLLLYLAAS</sequence>
<feature type="chain" id="PRO_5001609641" description="Folate receptor-like domain-containing protein" evidence="2">
    <location>
        <begin position="29"/>
        <end position="442"/>
    </location>
</feature>
<organism evidence="3">
    <name type="scientific">Tetraselmis sp. GSL018</name>
    <dbReference type="NCBI Taxonomy" id="582737"/>
    <lineage>
        <taxon>Eukaryota</taxon>
        <taxon>Viridiplantae</taxon>
        <taxon>Chlorophyta</taxon>
        <taxon>core chlorophytes</taxon>
        <taxon>Chlorodendrophyceae</taxon>
        <taxon>Chlorodendrales</taxon>
        <taxon>Chlorodendraceae</taxon>
        <taxon>Tetraselmis</taxon>
    </lineage>
</organism>
<proteinExistence type="predicted"/>
<evidence type="ECO:0008006" key="4">
    <source>
        <dbReference type="Google" id="ProtNLM"/>
    </source>
</evidence>
<gene>
    <name evidence="3" type="ORF">TSPGSL018_6331</name>
</gene>
<dbReference type="EMBL" id="GBEZ01016829">
    <property type="protein sequence ID" value="JAC69454.1"/>
    <property type="molecule type" value="Transcribed_RNA"/>
</dbReference>
<feature type="region of interest" description="Disordered" evidence="1">
    <location>
        <begin position="296"/>
        <end position="347"/>
    </location>
</feature>
<evidence type="ECO:0000256" key="2">
    <source>
        <dbReference type="SAM" id="SignalP"/>
    </source>
</evidence>
<name>A0A061RF61_9CHLO</name>
<feature type="compositionally biased region" description="Basic and acidic residues" evidence="1">
    <location>
        <begin position="313"/>
        <end position="332"/>
    </location>
</feature>
<evidence type="ECO:0000256" key="1">
    <source>
        <dbReference type="SAM" id="MobiDB-lite"/>
    </source>
</evidence>
<evidence type="ECO:0000313" key="3">
    <source>
        <dbReference type="EMBL" id="JAC69454.1"/>
    </source>
</evidence>
<protein>
    <recommendedName>
        <fullName evidence="4">Folate receptor-like domain-containing protein</fullName>
    </recommendedName>
</protein>
<feature type="signal peptide" evidence="2">
    <location>
        <begin position="1"/>
        <end position="28"/>
    </location>
</feature>